<comment type="caution">
    <text evidence="1">The sequence shown here is derived from an EMBL/GenBank/DDBJ whole genome shotgun (WGS) entry which is preliminary data.</text>
</comment>
<proteinExistence type="predicted"/>
<keyword evidence="2" id="KW-1185">Reference proteome</keyword>
<accession>A0A7W8MGJ3</accession>
<protein>
    <submittedName>
        <fullName evidence="1">Uncharacterized protein</fullName>
    </submittedName>
</protein>
<evidence type="ECO:0000313" key="1">
    <source>
        <dbReference type="EMBL" id="MBB5292288.1"/>
    </source>
</evidence>
<organism evidence="1 2">
    <name type="scientific">Brevundimonas basaltis</name>
    <dbReference type="NCBI Taxonomy" id="472166"/>
    <lineage>
        <taxon>Bacteria</taxon>
        <taxon>Pseudomonadati</taxon>
        <taxon>Pseudomonadota</taxon>
        <taxon>Alphaproteobacteria</taxon>
        <taxon>Caulobacterales</taxon>
        <taxon>Caulobacteraceae</taxon>
        <taxon>Brevundimonas</taxon>
    </lineage>
</organism>
<dbReference type="EMBL" id="JACHFZ010000003">
    <property type="protein sequence ID" value="MBB5292288.1"/>
    <property type="molecule type" value="Genomic_DNA"/>
</dbReference>
<sequence length="86" mass="9396">MRQYPSHDAVEIVPDGSVAIAERRKPFPRKGGVPPPILLDTPIVSGSVDLDDQPPVEADEVEIKAEHRMLATEVIAPRSQAPQCYP</sequence>
<dbReference type="AlphaFoldDB" id="A0A7W8MGJ3"/>
<reference evidence="1 2" key="1">
    <citation type="submission" date="2020-08" db="EMBL/GenBank/DDBJ databases">
        <title>Genomic Encyclopedia of Type Strains, Phase IV (KMG-IV): sequencing the most valuable type-strain genomes for metagenomic binning, comparative biology and taxonomic classification.</title>
        <authorList>
            <person name="Goeker M."/>
        </authorList>
    </citation>
    <scope>NUCLEOTIDE SEQUENCE [LARGE SCALE GENOMIC DNA]</scope>
    <source>
        <strain evidence="1 2">DSM 25335</strain>
    </source>
</reference>
<gene>
    <name evidence="1" type="ORF">HNQ67_001808</name>
</gene>
<evidence type="ECO:0000313" key="2">
    <source>
        <dbReference type="Proteomes" id="UP000566663"/>
    </source>
</evidence>
<name>A0A7W8MGJ3_9CAUL</name>
<dbReference type="Proteomes" id="UP000566663">
    <property type="component" value="Unassembled WGS sequence"/>
</dbReference>